<sequence length="488" mass="55700">MVIEQYDQTDSQSIETYGKGMIGKTFHDLYNAALNQGILREASAEYSTKHASKNYKGGMGNIVEECYFGYAANSDSAADFADAGVELKVTPYQQNKNGYKAKERLVLTMINYMDIVKERDFNHSHVWKKAKLMLLVWYLHIKGQNDINSTIDYVQLFTPPAEDLEIIRADYAKILSKIRAGKAHELSESDTLYLGACTKASSSKVRRDQPFSDEPAKPRAFSLKGCYMTYVLNNYIMPHKATYELIMRAGEPVTNFEQYVVSKIDAFKGSTVEELCKRFEIKNKSKSIPSMLAFRILGLKGNHAAEFEKAGIVMKAIRIGSNGKIKENISFPAFKYQDLAEETWKNSTFGNYLQETRFFFVIYKADAEGNFHLAGCQFWNMPTQDIEGDVREVWQETHDIVKNGRIQIVIDSNGRATNNFPKQSQHPISHVRPHALTKQDRYPLPVGTKLNIVAEGFIGWDDPNTYPKHCFWLNNSYIYNQLNQKFKS</sequence>
<evidence type="ECO:0000313" key="6">
    <source>
        <dbReference type="Proteomes" id="UP000559117"/>
    </source>
</evidence>
<dbReference type="Proteomes" id="UP000559117">
    <property type="component" value="Unassembled WGS sequence"/>
</dbReference>
<name>A0A840UM61_9FIRM</name>
<keyword evidence="1" id="KW-0540">Nuclease</keyword>
<dbReference type="GO" id="GO:0004519">
    <property type="term" value="F:endonuclease activity"/>
    <property type="evidence" value="ECO:0007669"/>
    <property type="project" value="UniProtKB-KW"/>
</dbReference>
<evidence type="ECO:0000259" key="4">
    <source>
        <dbReference type="SMART" id="SM00927"/>
    </source>
</evidence>
<dbReference type="Pfam" id="PF02976">
    <property type="entry name" value="MutH"/>
    <property type="match status" value="1"/>
</dbReference>
<dbReference type="GO" id="GO:0003677">
    <property type="term" value="F:DNA binding"/>
    <property type="evidence" value="ECO:0007669"/>
    <property type="project" value="InterPro"/>
</dbReference>
<feature type="domain" description="DNA mismatch repair MutH/Type II restriction enzyme Sau3AI" evidence="4">
    <location>
        <begin position="70"/>
        <end position="170"/>
    </location>
</feature>
<evidence type="ECO:0000256" key="1">
    <source>
        <dbReference type="ARBA" id="ARBA00022722"/>
    </source>
</evidence>
<dbReference type="CDD" id="cd22356">
    <property type="entry name" value="Sau3AI_N-like"/>
    <property type="match status" value="1"/>
</dbReference>
<protein>
    <submittedName>
        <fullName evidence="5">DNA mismatch repair protein MutH</fullName>
    </submittedName>
</protein>
<gene>
    <name evidence="5" type="ORF">HNR32_000463</name>
</gene>
<dbReference type="InterPro" id="IPR037057">
    <property type="entry name" value="DNA_rep_MutH/T2_RE_sf"/>
</dbReference>
<keyword evidence="3" id="KW-0378">Hydrolase</keyword>
<reference evidence="5 6" key="1">
    <citation type="submission" date="2020-08" db="EMBL/GenBank/DDBJ databases">
        <title>Genomic Encyclopedia of Type Strains, Phase IV (KMG-IV): sequencing the most valuable type-strain genomes for metagenomic binning, comparative biology and taxonomic classification.</title>
        <authorList>
            <person name="Goeker M."/>
        </authorList>
    </citation>
    <scope>NUCLEOTIDE SEQUENCE [LARGE SCALE GENOMIC DNA]</scope>
    <source>
        <strain evidence="5 6">DSM 24661</strain>
    </source>
</reference>
<dbReference type="InterPro" id="IPR011337">
    <property type="entry name" value="DNA_rep_MutH/RE_typeII_Sau3AI"/>
</dbReference>
<dbReference type="GO" id="GO:0016787">
    <property type="term" value="F:hydrolase activity"/>
    <property type="evidence" value="ECO:0007669"/>
    <property type="project" value="UniProtKB-KW"/>
</dbReference>
<dbReference type="CDD" id="cd22355">
    <property type="entry name" value="Sau3AI_C"/>
    <property type="match status" value="1"/>
</dbReference>
<dbReference type="SMART" id="SM00927">
    <property type="entry name" value="MutH"/>
    <property type="match status" value="1"/>
</dbReference>
<evidence type="ECO:0000256" key="2">
    <source>
        <dbReference type="ARBA" id="ARBA00022759"/>
    </source>
</evidence>
<keyword evidence="6" id="KW-1185">Reference proteome</keyword>
<dbReference type="InterPro" id="IPR011335">
    <property type="entry name" value="Restrct_endonuc-II-like"/>
</dbReference>
<evidence type="ECO:0000313" key="5">
    <source>
        <dbReference type="EMBL" id="MBB5335342.1"/>
    </source>
</evidence>
<dbReference type="RefSeq" id="WP_183859235.1">
    <property type="nucleotide sequence ID" value="NZ_JACHFH010000004.1"/>
</dbReference>
<dbReference type="Gene3D" id="3.40.600.10">
    <property type="entry name" value="DNA mismatch repair MutH/Restriction endonuclease, type II"/>
    <property type="match status" value="2"/>
</dbReference>
<proteinExistence type="predicted"/>
<accession>A0A840UM61</accession>
<comment type="caution">
    <text evidence="5">The sequence shown here is derived from an EMBL/GenBank/DDBJ whole genome shotgun (WGS) entry which is preliminary data.</text>
</comment>
<dbReference type="SUPFAM" id="SSF52980">
    <property type="entry name" value="Restriction endonuclease-like"/>
    <property type="match status" value="2"/>
</dbReference>
<dbReference type="AlphaFoldDB" id="A0A840UM61"/>
<dbReference type="EMBL" id="JACHFH010000004">
    <property type="protein sequence ID" value="MBB5335342.1"/>
    <property type="molecule type" value="Genomic_DNA"/>
</dbReference>
<dbReference type="NCBIfam" id="NF040973">
    <property type="entry name" value="restrict_Sau3AI"/>
    <property type="match status" value="1"/>
</dbReference>
<evidence type="ECO:0000256" key="3">
    <source>
        <dbReference type="ARBA" id="ARBA00022801"/>
    </source>
</evidence>
<keyword evidence="2" id="KW-0255">Endonuclease</keyword>
<organism evidence="5 6">
    <name type="scientific">Pectinatus brassicae</name>
    <dbReference type="NCBI Taxonomy" id="862415"/>
    <lineage>
        <taxon>Bacteria</taxon>
        <taxon>Bacillati</taxon>
        <taxon>Bacillota</taxon>
        <taxon>Negativicutes</taxon>
        <taxon>Selenomonadales</taxon>
        <taxon>Selenomonadaceae</taxon>
        <taxon>Pectinatus</taxon>
    </lineage>
</organism>